<proteinExistence type="predicted"/>
<organism evidence="2 3">
    <name type="scientific">Pueribacillus theae</name>
    <dbReference type="NCBI Taxonomy" id="2171751"/>
    <lineage>
        <taxon>Bacteria</taxon>
        <taxon>Bacillati</taxon>
        <taxon>Bacillota</taxon>
        <taxon>Bacilli</taxon>
        <taxon>Bacillales</taxon>
        <taxon>Bacillaceae</taxon>
        <taxon>Pueribacillus</taxon>
    </lineage>
</organism>
<dbReference type="CDD" id="cd20175">
    <property type="entry name" value="ThyX"/>
    <property type="match status" value="1"/>
</dbReference>
<dbReference type="PANTHER" id="PTHR34934:SF1">
    <property type="entry name" value="FLAVIN-DEPENDENT THYMIDYLATE SYNTHASE"/>
    <property type="match status" value="1"/>
</dbReference>
<dbReference type="SUPFAM" id="SSF69796">
    <property type="entry name" value="Thymidylate synthase-complementing protein Thy1"/>
    <property type="match status" value="1"/>
</dbReference>
<accession>A0A2U1K1P6</accession>
<evidence type="ECO:0000256" key="1">
    <source>
        <dbReference type="NCBIfam" id="TIGR02170"/>
    </source>
</evidence>
<evidence type="ECO:0000313" key="3">
    <source>
        <dbReference type="Proteomes" id="UP000245998"/>
    </source>
</evidence>
<dbReference type="OrthoDB" id="9774464at2"/>
<dbReference type="NCBIfam" id="TIGR02170">
    <property type="entry name" value="thyX"/>
    <property type="match status" value="1"/>
</dbReference>
<dbReference type="AlphaFoldDB" id="A0A2U1K1P6"/>
<dbReference type="PANTHER" id="PTHR34934">
    <property type="entry name" value="FLAVIN-DEPENDENT THYMIDYLATE SYNTHASE"/>
    <property type="match status" value="1"/>
</dbReference>
<dbReference type="EMBL" id="QCZG01000019">
    <property type="protein sequence ID" value="PWA11089.1"/>
    <property type="molecule type" value="Genomic_DNA"/>
</dbReference>
<dbReference type="InterPro" id="IPR036098">
    <property type="entry name" value="Thymidylate_synthase_ThyX_sf"/>
</dbReference>
<dbReference type="GO" id="GO:0050660">
    <property type="term" value="F:flavin adenine dinucleotide binding"/>
    <property type="evidence" value="ECO:0007669"/>
    <property type="project" value="UniProtKB-UniRule"/>
</dbReference>
<protein>
    <recommendedName>
        <fullName evidence="1">FAD-dependent thymidylate synthase</fullName>
        <ecNumber evidence="1">2.1.1.148</ecNumber>
    </recommendedName>
</protein>
<dbReference type="EC" id="2.1.1.148" evidence="1"/>
<dbReference type="GO" id="GO:0050797">
    <property type="term" value="F:thymidylate synthase (FAD) activity"/>
    <property type="evidence" value="ECO:0007669"/>
    <property type="project" value="UniProtKB-UniRule"/>
</dbReference>
<dbReference type="RefSeq" id="WP_116554821.1">
    <property type="nucleotide sequence ID" value="NZ_QCZG01000019.1"/>
</dbReference>
<dbReference type="GO" id="GO:0006231">
    <property type="term" value="P:dTMP biosynthetic process"/>
    <property type="evidence" value="ECO:0007669"/>
    <property type="project" value="UniProtKB-UniRule"/>
</dbReference>
<reference evidence="2 3" key="1">
    <citation type="submission" date="2018-04" db="EMBL/GenBank/DDBJ databases">
        <title>Camelliibacillus theae gen. nov., sp. nov., isolated from Pu'er tea.</title>
        <authorList>
            <person name="Niu L."/>
        </authorList>
    </citation>
    <scope>NUCLEOTIDE SEQUENCE [LARGE SCALE GENOMIC DNA]</scope>
    <source>
        <strain evidence="2 3">T8</strain>
    </source>
</reference>
<dbReference type="GO" id="GO:0070402">
    <property type="term" value="F:NADPH binding"/>
    <property type="evidence" value="ECO:0007669"/>
    <property type="project" value="TreeGrafter"/>
</dbReference>
<dbReference type="GO" id="GO:0004799">
    <property type="term" value="F:thymidylate synthase activity"/>
    <property type="evidence" value="ECO:0007669"/>
    <property type="project" value="TreeGrafter"/>
</dbReference>
<dbReference type="Gene3D" id="3.30.1360.170">
    <property type="match status" value="1"/>
</dbReference>
<comment type="caution">
    <text evidence="2">The sequence shown here is derived from an EMBL/GenBank/DDBJ whole genome shotgun (WGS) entry which is preliminary data.</text>
</comment>
<gene>
    <name evidence="2" type="primary">thyX</name>
    <name evidence="2" type="ORF">DCC39_10345</name>
</gene>
<dbReference type="PROSITE" id="PS51331">
    <property type="entry name" value="THYX"/>
    <property type="match status" value="1"/>
</dbReference>
<dbReference type="InterPro" id="IPR003669">
    <property type="entry name" value="Thymidylate_synthase_ThyX"/>
</dbReference>
<keyword evidence="3" id="KW-1185">Reference proteome</keyword>
<dbReference type="Pfam" id="PF02511">
    <property type="entry name" value="Thy1"/>
    <property type="match status" value="1"/>
</dbReference>
<evidence type="ECO:0000313" key="2">
    <source>
        <dbReference type="EMBL" id="PWA11089.1"/>
    </source>
</evidence>
<name>A0A2U1K1P6_9BACI</name>
<dbReference type="Proteomes" id="UP000245998">
    <property type="component" value="Unassembled WGS sequence"/>
</dbReference>
<sequence>MSNKITVLDKGYVRLIEPMGSDLSVVNAARVSFDKESGRIDDRDKRLIQFLAREGHTSPFRHAFASFEIYAPLMVARQWFKYIVGSDHAMDGWNESSRRYITEEPTFYVPGKEEWRSAPENSKQGSGKPVDPLIGNMLMNEMENHIRKGEALYNFAIEQGICAEQARLFLPAYSLYVRWRWTASLQSICHFLNERLASDAQNEITQYAKGVYELVEPHFPESVKALVKQHE</sequence>